<accession>I1GSS7</accession>
<dbReference type="HOGENOM" id="CLU_012184_1_0_1"/>
<keyword evidence="12" id="KW-1185">Reference proteome</keyword>
<dbReference type="EnsemblPlants" id="KQK15435">
    <property type="protein sequence ID" value="KQK15435"/>
    <property type="gene ID" value="BRADI_1g22750v3"/>
</dbReference>
<reference evidence="10" key="2">
    <citation type="submission" date="2017-06" db="EMBL/GenBank/DDBJ databases">
        <title>WGS assembly of Brachypodium distachyon.</title>
        <authorList>
            <consortium name="The International Brachypodium Initiative"/>
            <person name="Lucas S."/>
            <person name="Harmon-Smith M."/>
            <person name="Lail K."/>
            <person name="Tice H."/>
            <person name="Grimwood J."/>
            <person name="Bruce D."/>
            <person name="Barry K."/>
            <person name="Shu S."/>
            <person name="Lindquist E."/>
            <person name="Wang M."/>
            <person name="Pitluck S."/>
            <person name="Vogel J.P."/>
            <person name="Garvin D.F."/>
            <person name="Mockler T.C."/>
            <person name="Schmutz J."/>
            <person name="Rokhsar D."/>
            <person name="Bevan M.W."/>
        </authorList>
    </citation>
    <scope>NUCLEOTIDE SEQUENCE</scope>
    <source>
        <strain evidence="10">Bd21</strain>
    </source>
</reference>
<feature type="chain" id="PRO_5013982582" description="Cysteine proteinase" evidence="7">
    <location>
        <begin position="27"/>
        <end position="358"/>
    </location>
</feature>
<dbReference type="EMBL" id="CM000880">
    <property type="protein sequence ID" value="KQK15435.1"/>
    <property type="molecule type" value="Genomic_DNA"/>
</dbReference>
<evidence type="ECO:0000256" key="7">
    <source>
        <dbReference type="SAM" id="SignalP"/>
    </source>
</evidence>
<keyword evidence="3 7" id="KW-0732">Signal</keyword>
<dbReference type="GO" id="GO:0004197">
    <property type="term" value="F:cysteine-type endopeptidase activity"/>
    <property type="evidence" value="ECO:0000318"/>
    <property type="project" value="GO_Central"/>
</dbReference>
<dbReference type="InterPro" id="IPR000169">
    <property type="entry name" value="Pept_cys_AS"/>
</dbReference>
<dbReference type="AlphaFoldDB" id="I1GSS7"/>
<dbReference type="InterPro" id="IPR013128">
    <property type="entry name" value="Peptidase_C1A"/>
</dbReference>
<dbReference type="GO" id="GO:0051603">
    <property type="term" value="P:proteolysis involved in protein catabolic process"/>
    <property type="evidence" value="ECO:0000318"/>
    <property type="project" value="GO_Central"/>
</dbReference>
<evidence type="ECO:0000256" key="3">
    <source>
        <dbReference type="ARBA" id="ARBA00022729"/>
    </source>
</evidence>
<dbReference type="InterPro" id="IPR000668">
    <property type="entry name" value="Peptidase_C1A_C"/>
</dbReference>
<dbReference type="SMART" id="SM00645">
    <property type="entry name" value="Pept_C1"/>
    <property type="match status" value="1"/>
</dbReference>
<keyword evidence="5" id="KW-0788">Thiol protease</keyword>
<gene>
    <name evidence="11" type="primary">LOC100824662</name>
    <name evidence="10" type="ORF">BRADI_1g22750v3</name>
</gene>
<evidence type="ECO:0000259" key="8">
    <source>
        <dbReference type="SMART" id="SM00645"/>
    </source>
</evidence>
<evidence type="ECO:0000313" key="12">
    <source>
        <dbReference type="Proteomes" id="UP000008810"/>
    </source>
</evidence>
<dbReference type="InterPro" id="IPR025661">
    <property type="entry name" value="Pept_asp_AS"/>
</dbReference>
<dbReference type="RefSeq" id="XP_003562772.1">
    <property type="nucleotide sequence ID" value="XM_003562724.4"/>
</dbReference>
<dbReference type="OrthoDB" id="677406at2759"/>
<evidence type="ECO:0000256" key="4">
    <source>
        <dbReference type="ARBA" id="ARBA00022801"/>
    </source>
</evidence>
<dbReference type="GO" id="GO:0005764">
    <property type="term" value="C:lysosome"/>
    <property type="evidence" value="ECO:0000318"/>
    <property type="project" value="GO_Central"/>
</dbReference>
<dbReference type="PROSITE" id="PS00139">
    <property type="entry name" value="THIOL_PROTEASE_CYS"/>
    <property type="match status" value="1"/>
</dbReference>
<feature type="domain" description="Cathepsin propeptide inhibitor" evidence="9">
    <location>
        <begin position="40"/>
        <end position="97"/>
    </location>
</feature>
<keyword evidence="2" id="KW-0645">Protease</keyword>
<evidence type="ECO:0008006" key="13">
    <source>
        <dbReference type="Google" id="ProtNLM"/>
    </source>
</evidence>
<reference evidence="11" key="3">
    <citation type="submission" date="2018-08" db="UniProtKB">
        <authorList>
            <consortium name="EnsemblPlants"/>
        </authorList>
    </citation>
    <scope>IDENTIFICATION</scope>
    <source>
        <strain evidence="11">cv. Bd21</strain>
    </source>
</reference>
<dbReference type="InterPro" id="IPR013201">
    <property type="entry name" value="Prot_inhib_I29"/>
</dbReference>
<keyword evidence="6" id="KW-1015">Disulfide bond</keyword>
<dbReference type="Pfam" id="PF00112">
    <property type="entry name" value="Peptidase_C1"/>
    <property type="match status" value="1"/>
</dbReference>
<dbReference type="InterPro" id="IPR038765">
    <property type="entry name" value="Papain-like_cys_pep_sf"/>
</dbReference>
<dbReference type="OMA" id="AWQATYN"/>
<dbReference type="SUPFAM" id="SSF54001">
    <property type="entry name" value="Cysteine proteinases"/>
    <property type="match status" value="1"/>
</dbReference>
<dbReference type="PRINTS" id="PR00705">
    <property type="entry name" value="PAPAIN"/>
</dbReference>
<dbReference type="FunFam" id="3.90.70.10:FF:000067">
    <property type="entry name" value="Senescence-specific cysteine protease"/>
    <property type="match status" value="1"/>
</dbReference>
<sequence length="358" mass="38982">MAMARTLALLALLCVVLAAGAASASAGRVDVGDMLMMDRFRAFQATYNRTYASPEERLRRFEVYRRNVDYIEAMNRRGDLTYELGENQFADLTVQEFRAMYTMPARVDSRPDAWRRRQMITTLAGPVTEDGGSYYSDAWEEAGPTSVDWRSKGAVTPVKDQGGCGCCWAFATVATIEGLHKIKTGQLVSLSEQELVDCDDADDGCGGGLPEIAMEWVAHNGGLTTEANYPYTGKAGKCDRGKASNHAAKIAAAQMVRANSEAELERAVARQPVAVAINAPDSLMFYKSGVYSGPCTAEFDHAVTVVGYGADNKGHKYWIIKNSWAETWGEKGYGRMQRGVAAKEGLCGIATHASYPVM</sequence>
<dbReference type="PROSITE" id="PS00640">
    <property type="entry name" value="THIOL_PROTEASE_ASN"/>
    <property type="match status" value="1"/>
</dbReference>
<protein>
    <recommendedName>
        <fullName evidence="13">Cysteine proteinase</fullName>
    </recommendedName>
</protein>
<evidence type="ECO:0000256" key="5">
    <source>
        <dbReference type="ARBA" id="ARBA00022807"/>
    </source>
</evidence>
<evidence type="ECO:0000313" key="11">
    <source>
        <dbReference type="EnsemblPlants" id="KQK15435"/>
    </source>
</evidence>
<feature type="signal peptide" evidence="7">
    <location>
        <begin position="1"/>
        <end position="26"/>
    </location>
</feature>
<name>I1GSS7_BRADI</name>
<feature type="domain" description="Peptidase C1A papain C-terminal" evidence="8">
    <location>
        <begin position="143"/>
        <end position="357"/>
    </location>
</feature>
<organism evidence="11">
    <name type="scientific">Brachypodium distachyon</name>
    <name type="common">Purple false brome</name>
    <name type="synonym">Trachynia distachya</name>
    <dbReference type="NCBI Taxonomy" id="15368"/>
    <lineage>
        <taxon>Eukaryota</taxon>
        <taxon>Viridiplantae</taxon>
        <taxon>Streptophyta</taxon>
        <taxon>Embryophyta</taxon>
        <taxon>Tracheophyta</taxon>
        <taxon>Spermatophyta</taxon>
        <taxon>Magnoliopsida</taxon>
        <taxon>Liliopsida</taxon>
        <taxon>Poales</taxon>
        <taxon>Poaceae</taxon>
        <taxon>BOP clade</taxon>
        <taxon>Pooideae</taxon>
        <taxon>Stipodae</taxon>
        <taxon>Brachypodieae</taxon>
        <taxon>Brachypodium</taxon>
    </lineage>
</organism>
<evidence type="ECO:0000313" key="10">
    <source>
        <dbReference type="EMBL" id="KQK15435.1"/>
    </source>
</evidence>
<dbReference type="Pfam" id="PF08246">
    <property type="entry name" value="Inhibitor_I29"/>
    <property type="match status" value="1"/>
</dbReference>
<reference evidence="10 11" key="1">
    <citation type="journal article" date="2010" name="Nature">
        <title>Genome sequencing and analysis of the model grass Brachypodium distachyon.</title>
        <authorList>
            <consortium name="International Brachypodium Initiative"/>
        </authorList>
    </citation>
    <scope>NUCLEOTIDE SEQUENCE [LARGE SCALE GENOMIC DNA]</scope>
    <source>
        <strain evidence="10">Bd21</strain>
        <strain evidence="11">cv. Bd21</strain>
    </source>
</reference>
<dbReference type="Gramene" id="KQK15435">
    <property type="protein sequence ID" value="KQK15435"/>
    <property type="gene ID" value="BRADI_1g22750v3"/>
</dbReference>
<dbReference type="SMART" id="SM00848">
    <property type="entry name" value="Inhibitor_I29"/>
    <property type="match status" value="1"/>
</dbReference>
<dbReference type="KEGG" id="bdi:100824662"/>
<evidence type="ECO:0000256" key="1">
    <source>
        <dbReference type="ARBA" id="ARBA00008455"/>
    </source>
</evidence>
<dbReference type="GO" id="GO:0005615">
    <property type="term" value="C:extracellular space"/>
    <property type="evidence" value="ECO:0000318"/>
    <property type="project" value="GO_Central"/>
</dbReference>
<evidence type="ECO:0000256" key="6">
    <source>
        <dbReference type="ARBA" id="ARBA00023157"/>
    </source>
</evidence>
<evidence type="ECO:0000256" key="2">
    <source>
        <dbReference type="ARBA" id="ARBA00022670"/>
    </source>
</evidence>
<dbReference type="InterPro" id="IPR039417">
    <property type="entry name" value="Peptidase_C1A_papain-like"/>
</dbReference>
<dbReference type="PANTHER" id="PTHR12411">
    <property type="entry name" value="CYSTEINE PROTEASE FAMILY C1-RELATED"/>
    <property type="match status" value="1"/>
</dbReference>
<dbReference type="eggNOG" id="KOG1543">
    <property type="taxonomic scope" value="Eukaryota"/>
</dbReference>
<keyword evidence="4" id="KW-0378">Hydrolase</keyword>
<dbReference type="GeneID" id="100824662"/>
<comment type="similarity">
    <text evidence="1">Belongs to the peptidase C1 family.</text>
</comment>
<dbReference type="Proteomes" id="UP000008810">
    <property type="component" value="Chromosome 1"/>
</dbReference>
<dbReference type="CDD" id="cd02248">
    <property type="entry name" value="Peptidase_C1A"/>
    <property type="match status" value="1"/>
</dbReference>
<proteinExistence type="inferred from homology"/>
<evidence type="ECO:0000259" key="9">
    <source>
        <dbReference type="SMART" id="SM00848"/>
    </source>
</evidence>
<dbReference type="Gene3D" id="3.90.70.10">
    <property type="entry name" value="Cysteine proteinases"/>
    <property type="match status" value="1"/>
</dbReference>